<comment type="caution">
    <text evidence="2">The sequence shown here is derived from an EMBL/GenBank/DDBJ whole genome shotgun (WGS) entry which is preliminary data.</text>
</comment>
<reference evidence="2" key="1">
    <citation type="submission" date="2022-10" db="EMBL/GenBank/DDBJ databases">
        <title>Tapping the CABI collections for fungal endophytes: first genome assemblies for Collariella, Neodidymelliopsis, Ascochyta clinopodiicola, Didymella pomorum, Didymosphaeria variabile, Neocosmospora piperis and Neocucurbitaria cava.</title>
        <authorList>
            <person name="Hill R."/>
        </authorList>
    </citation>
    <scope>NUCLEOTIDE SEQUENCE</scope>
    <source>
        <strain evidence="2">IMI 355091</strain>
    </source>
</reference>
<organism evidence="2 3">
    <name type="scientific">Didymella pomorum</name>
    <dbReference type="NCBI Taxonomy" id="749634"/>
    <lineage>
        <taxon>Eukaryota</taxon>
        <taxon>Fungi</taxon>
        <taxon>Dikarya</taxon>
        <taxon>Ascomycota</taxon>
        <taxon>Pezizomycotina</taxon>
        <taxon>Dothideomycetes</taxon>
        <taxon>Pleosporomycetidae</taxon>
        <taxon>Pleosporales</taxon>
        <taxon>Pleosporineae</taxon>
        <taxon>Didymellaceae</taxon>
        <taxon>Didymella</taxon>
    </lineage>
</organism>
<accession>A0A9W9D9A1</accession>
<name>A0A9W9D9A1_9PLEO</name>
<evidence type="ECO:0000256" key="1">
    <source>
        <dbReference type="SAM" id="MobiDB-lite"/>
    </source>
</evidence>
<evidence type="ECO:0000313" key="2">
    <source>
        <dbReference type="EMBL" id="KAJ4409327.1"/>
    </source>
</evidence>
<evidence type="ECO:0000313" key="3">
    <source>
        <dbReference type="Proteomes" id="UP001140510"/>
    </source>
</evidence>
<dbReference type="EMBL" id="JAPEVA010000012">
    <property type="protein sequence ID" value="KAJ4409327.1"/>
    <property type="molecule type" value="Genomic_DNA"/>
</dbReference>
<protein>
    <submittedName>
        <fullName evidence="2">Uncharacterized protein</fullName>
    </submittedName>
</protein>
<feature type="region of interest" description="Disordered" evidence="1">
    <location>
        <begin position="1"/>
        <end position="41"/>
    </location>
</feature>
<keyword evidence="3" id="KW-1185">Reference proteome</keyword>
<gene>
    <name evidence="2" type="ORF">N0V91_002683</name>
</gene>
<dbReference type="AlphaFoldDB" id="A0A9W9D9A1"/>
<sequence length="66" mass="7582">MTRPPVQGKARRIDIIPTGREDDDQSCWKEPSQKWHTPASKAARTPINVNLVKDLNEIHQIQHTVQ</sequence>
<proteinExistence type="predicted"/>
<dbReference type="Proteomes" id="UP001140510">
    <property type="component" value="Unassembled WGS sequence"/>
</dbReference>